<dbReference type="InterPro" id="IPR006680">
    <property type="entry name" value="Amidohydro-rel"/>
</dbReference>
<dbReference type="Pfam" id="PF04909">
    <property type="entry name" value="Amidohydro_2"/>
    <property type="match status" value="1"/>
</dbReference>
<evidence type="ECO:0000259" key="1">
    <source>
        <dbReference type="Pfam" id="PF04909"/>
    </source>
</evidence>
<keyword evidence="2" id="KW-0378">Hydrolase</keyword>
<dbReference type="AlphaFoldDB" id="A0A6P1B8I0"/>
<proteinExistence type="predicted"/>
<dbReference type="Gene3D" id="3.20.20.140">
    <property type="entry name" value="Metal-dependent hydrolases"/>
    <property type="match status" value="1"/>
</dbReference>
<dbReference type="InterPro" id="IPR052358">
    <property type="entry name" value="Aro_Compnd_Degr_Hydrolases"/>
</dbReference>
<dbReference type="EMBL" id="VKHP01000005">
    <property type="protein sequence ID" value="NEU94715.1"/>
    <property type="molecule type" value="Genomic_DNA"/>
</dbReference>
<reference evidence="2 3" key="1">
    <citation type="journal article" date="2020" name="Arch. Microbiol.">
        <title>Bradyrhizobium uaiense sp. nov., a new highly efficient cowpea symbiont.</title>
        <authorList>
            <person name="Cabral Michel D."/>
            <person name="Azarias Guimaraes A."/>
            <person name="Martins da Costa E."/>
            <person name="Soares de Carvalho T."/>
            <person name="Balsanelli E."/>
            <person name="Willems A."/>
            <person name="Maltempi de Souza E."/>
            <person name="de Souza Moreira F.M."/>
        </authorList>
    </citation>
    <scope>NUCLEOTIDE SEQUENCE [LARGE SCALE GENOMIC DNA]</scope>
    <source>
        <strain evidence="2 3">UFLA 03-164</strain>
    </source>
</reference>
<feature type="domain" description="Amidohydrolase-related" evidence="1">
    <location>
        <begin position="18"/>
        <end position="277"/>
    </location>
</feature>
<name>A0A6P1B8I0_9BRAD</name>
<comment type="caution">
    <text evidence="2">The sequence shown here is derived from an EMBL/GenBank/DDBJ whole genome shotgun (WGS) entry which is preliminary data.</text>
</comment>
<dbReference type="RefSeq" id="WP_163150275.1">
    <property type="nucleotide sequence ID" value="NZ_VKHP01000005.1"/>
</dbReference>
<sequence length="277" mass="30145">MKESPKARIMASFAGAADCHFHIMDAAFPTVPNAVVSNMTASVDQYRVFAAERGTTRGIVVQPSLYGTDNRHTLGAVAALGSGYRAVVVINDRLAYDQICGLHVQGARGVRFNQVQVGSTTMDMMPKVAQAIAHLGWHLQLHMKASELVRHEAMLSDLPVPLVIDHCGRVNPGDPARTGLDTLLRLLDSGRTWIKLSAPYLNTRSRAPYYDDAVAIAQLFADTNEDRVLWGSDWPHVTEADNPPAPGPLAEFLVSCLGDEVRLRKALVDNATALYGF</sequence>
<accession>A0A6P1B8I0</accession>
<dbReference type="GO" id="GO:0016787">
    <property type="term" value="F:hydrolase activity"/>
    <property type="evidence" value="ECO:0007669"/>
    <property type="project" value="UniProtKB-KW"/>
</dbReference>
<dbReference type="PANTHER" id="PTHR35563:SF2">
    <property type="entry name" value="BARREL METAL-DEPENDENT HYDROLASE, PUTATIVE (AFU_ORTHOLOGUE AFUA_1G16240)-RELATED"/>
    <property type="match status" value="1"/>
</dbReference>
<dbReference type="PANTHER" id="PTHR35563">
    <property type="entry name" value="BARREL METAL-DEPENDENT HYDROLASE, PUTATIVE (AFU_ORTHOLOGUE AFUA_1G16240)-RELATED"/>
    <property type="match status" value="1"/>
</dbReference>
<keyword evidence="3" id="KW-1185">Reference proteome</keyword>
<protein>
    <submittedName>
        <fullName evidence="2">Amidohydrolase family protein</fullName>
    </submittedName>
</protein>
<dbReference type="InterPro" id="IPR032466">
    <property type="entry name" value="Metal_Hydrolase"/>
</dbReference>
<gene>
    <name evidence="2" type="ORF">FNJ47_02435</name>
</gene>
<organism evidence="2 3">
    <name type="scientific">Bradyrhizobium uaiense</name>
    <dbReference type="NCBI Taxonomy" id="2594946"/>
    <lineage>
        <taxon>Bacteria</taxon>
        <taxon>Pseudomonadati</taxon>
        <taxon>Pseudomonadota</taxon>
        <taxon>Alphaproteobacteria</taxon>
        <taxon>Hyphomicrobiales</taxon>
        <taxon>Nitrobacteraceae</taxon>
        <taxon>Bradyrhizobium</taxon>
    </lineage>
</organism>
<dbReference type="Proteomes" id="UP000468531">
    <property type="component" value="Unassembled WGS sequence"/>
</dbReference>
<evidence type="ECO:0000313" key="2">
    <source>
        <dbReference type="EMBL" id="NEU94715.1"/>
    </source>
</evidence>
<evidence type="ECO:0000313" key="3">
    <source>
        <dbReference type="Proteomes" id="UP000468531"/>
    </source>
</evidence>
<dbReference type="SUPFAM" id="SSF51556">
    <property type="entry name" value="Metallo-dependent hydrolases"/>
    <property type="match status" value="1"/>
</dbReference>